<proteinExistence type="predicted"/>
<name>A0ABN0UCA5_9GAMM</name>
<gene>
    <name evidence="1" type="ORF">GCM10009126_09330</name>
</gene>
<dbReference type="EMBL" id="BAAAFO010000002">
    <property type="protein sequence ID" value="GAA0245866.1"/>
    <property type="molecule type" value="Genomic_DNA"/>
</dbReference>
<protein>
    <submittedName>
        <fullName evidence="1">Uncharacterized protein</fullName>
    </submittedName>
</protein>
<sequence length="43" mass="4611">MEEKIQAMQARKAGLAQAVLEGGGSTQRLRFDEGDLEALFGGM</sequence>
<reference evidence="1 2" key="1">
    <citation type="journal article" date="2019" name="Int. J. Syst. Evol. Microbiol.">
        <title>The Global Catalogue of Microorganisms (GCM) 10K type strain sequencing project: providing services to taxonomists for standard genome sequencing and annotation.</title>
        <authorList>
            <consortium name="The Broad Institute Genomics Platform"/>
            <consortium name="The Broad Institute Genome Sequencing Center for Infectious Disease"/>
            <person name="Wu L."/>
            <person name="Ma J."/>
        </authorList>
    </citation>
    <scope>NUCLEOTIDE SEQUENCE [LARGE SCALE GENOMIC DNA]</scope>
    <source>
        <strain evidence="1 2">JCM 16242</strain>
    </source>
</reference>
<accession>A0ABN0UCA5</accession>
<keyword evidence="2" id="KW-1185">Reference proteome</keyword>
<organism evidence="1 2">
    <name type="scientific">Rhodanobacter caeni</name>
    <dbReference type="NCBI Taxonomy" id="657654"/>
    <lineage>
        <taxon>Bacteria</taxon>
        <taxon>Pseudomonadati</taxon>
        <taxon>Pseudomonadota</taxon>
        <taxon>Gammaproteobacteria</taxon>
        <taxon>Lysobacterales</taxon>
        <taxon>Rhodanobacteraceae</taxon>
        <taxon>Rhodanobacter</taxon>
    </lineage>
</organism>
<dbReference type="Proteomes" id="UP001500657">
    <property type="component" value="Unassembled WGS sequence"/>
</dbReference>
<evidence type="ECO:0000313" key="2">
    <source>
        <dbReference type="Proteomes" id="UP001500657"/>
    </source>
</evidence>
<comment type="caution">
    <text evidence="1">The sequence shown here is derived from an EMBL/GenBank/DDBJ whole genome shotgun (WGS) entry which is preliminary data.</text>
</comment>
<dbReference type="RefSeq" id="WP_343880722.1">
    <property type="nucleotide sequence ID" value="NZ_BAAAFO010000002.1"/>
</dbReference>
<evidence type="ECO:0000313" key="1">
    <source>
        <dbReference type="EMBL" id="GAA0245866.1"/>
    </source>
</evidence>